<evidence type="ECO:0000256" key="2">
    <source>
        <dbReference type="SAM" id="Phobius"/>
    </source>
</evidence>
<dbReference type="EMBL" id="RQTK01000405">
    <property type="protein sequence ID" value="RUS80201.1"/>
    <property type="molecule type" value="Genomic_DNA"/>
</dbReference>
<protein>
    <submittedName>
        <fullName evidence="3">Uncharacterized protein</fullName>
    </submittedName>
</protein>
<comment type="caution">
    <text evidence="3">The sequence shown here is derived from an EMBL/GenBank/DDBJ whole genome shotgun (WGS) entry which is preliminary data.</text>
</comment>
<keyword evidence="2" id="KW-1133">Transmembrane helix</keyword>
<evidence type="ECO:0000313" key="4">
    <source>
        <dbReference type="Proteomes" id="UP000271974"/>
    </source>
</evidence>
<keyword evidence="2" id="KW-0812">Transmembrane</keyword>
<accession>A0A3S1A1B2</accession>
<feature type="region of interest" description="Disordered" evidence="1">
    <location>
        <begin position="49"/>
        <end position="68"/>
    </location>
</feature>
<reference evidence="3 4" key="1">
    <citation type="submission" date="2019-01" db="EMBL/GenBank/DDBJ databases">
        <title>A draft genome assembly of the solar-powered sea slug Elysia chlorotica.</title>
        <authorList>
            <person name="Cai H."/>
            <person name="Li Q."/>
            <person name="Fang X."/>
            <person name="Li J."/>
            <person name="Curtis N.E."/>
            <person name="Altenburger A."/>
            <person name="Shibata T."/>
            <person name="Feng M."/>
            <person name="Maeda T."/>
            <person name="Schwartz J.A."/>
            <person name="Shigenobu S."/>
            <person name="Lundholm N."/>
            <person name="Nishiyama T."/>
            <person name="Yang H."/>
            <person name="Hasebe M."/>
            <person name="Li S."/>
            <person name="Pierce S.K."/>
            <person name="Wang J."/>
        </authorList>
    </citation>
    <scope>NUCLEOTIDE SEQUENCE [LARGE SCALE GENOMIC DNA]</scope>
    <source>
        <strain evidence="3">EC2010</strain>
        <tissue evidence="3">Whole organism of an adult</tissue>
    </source>
</reference>
<keyword evidence="2" id="KW-0472">Membrane</keyword>
<evidence type="ECO:0000313" key="3">
    <source>
        <dbReference type="EMBL" id="RUS80201.1"/>
    </source>
</evidence>
<dbReference type="Proteomes" id="UP000271974">
    <property type="component" value="Unassembled WGS sequence"/>
</dbReference>
<name>A0A3S1A1B2_ELYCH</name>
<feature type="non-terminal residue" evidence="3">
    <location>
        <position position="110"/>
    </location>
</feature>
<evidence type="ECO:0000256" key="1">
    <source>
        <dbReference type="SAM" id="MobiDB-lite"/>
    </source>
</evidence>
<feature type="compositionally biased region" description="Basic residues" evidence="1">
    <location>
        <begin position="51"/>
        <end position="60"/>
    </location>
</feature>
<gene>
    <name evidence="3" type="ORF">EGW08_012026</name>
</gene>
<dbReference type="AlphaFoldDB" id="A0A3S1A1B2"/>
<feature type="transmembrane region" description="Helical" evidence="2">
    <location>
        <begin position="81"/>
        <end position="100"/>
    </location>
</feature>
<proteinExistence type="predicted"/>
<keyword evidence="4" id="KW-1185">Reference proteome</keyword>
<organism evidence="3 4">
    <name type="scientific">Elysia chlorotica</name>
    <name type="common">Eastern emerald elysia</name>
    <name type="synonym">Sea slug</name>
    <dbReference type="NCBI Taxonomy" id="188477"/>
    <lineage>
        <taxon>Eukaryota</taxon>
        <taxon>Metazoa</taxon>
        <taxon>Spiralia</taxon>
        <taxon>Lophotrochozoa</taxon>
        <taxon>Mollusca</taxon>
        <taxon>Gastropoda</taxon>
        <taxon>Heterobranchia</taxon>
        <taxon>Euthyneura</taxon>
        <taxon>Panpulmonata</taxon>
        <taxon>Sacoglossa</taxon>
        <taxon>Placobranchoidea</taxon>
        <taxon>Plakobranchidae</taxon>
        <taxon>Elysia</taxon>
    </lineage>
</organism>
<feature type="non-terminal residue" evidence="3">
    <location>
        <position position="1"/>
    </location>
</feature>
<sequence length="110" mass="12189">FISVTKIIIIEMAFNGVPKSTLKSNKQDYINILYSDSDSDHIPDLKLPPVKGKKQRRKKPLSNLSKDDGGCGFICVFKTTLVLLICATLVILAGLSIWTLQRVSALQEQV</sequence>